<proteinExistence type="predicted"/>
<evidence type="ECO:0000313" key="2">
    <source>
        <dbReference type="Proteomes" id="UP001628156"/>
    </source>
</evidence>
<protein>
    <submittedName>
        <fullName evidence="1">Uncharacterized protein</fullName>
    </submittedName>
</protein>
<reference evidence="1 2" key="1">
    <citation type="journal article" date="2019" name="PLoS Negl. Trop. Dis.">
        <title>Whole genome sequencing of Entamoeba nuttalli reveals mammalian host-related molecular signatures and a novel octapeptide-repeat surface protein.</title>
        <authorList>
            <person name="Tanaka M."/>
            <person name="Makiuchi T."/>
            <person name="Komiyama T."/>
            <person name="Shiina T."/>
            <person name="Osaki K."/>
            <person name="Tachibana H."/>
        </authorList>
    </citation>
    <scope>NUCLEOTIDE SEQUENCE [LARGE SCALE GENOMIC DNA]</scope>
    <source>
        <strain evidence="1 2">P19-061405</strain>
    </source>
</reference>
<dbReference type="Proteomes" id="UP001628156">
    <property type="component" value="Unassembled WGS sequence"/>
</dbReference>
<accession>A0ABQ0D771</accession>
<comment type="caution">
    <text evidence="1">The sequence shown here is derived from an EMBL/GenBank/DDBJ whole genome shotgun (WGS) entry which is preliminary data.</text>
</comment>
<sequence>MTETKEIKQDINSYEKLLLLDTENLASFQSDDQKENIMFTENPSNEIIILKNRINELLFQNEELLIKLRAMEHLFNEKRQSQNSSFIQVIRKRLLEKCKESHDLEVEKNHVIGEYEKISDAYVVLMKQEQENSQKIKFFQEETKRLNEELISMSDEKSQFETAISLKDQEILRLTKLINLDQSKLFLINQLKEKDKIIEEYQQREKASITKDNLKKKNILEQQYDSFYKITCYLKSLHIIERINRTISTPNQIFVHQRLKKNNEIELIIFCSNPQVKFVLIHEVNNLINNQFISGAMLVDGICSIYCSKGIYHICGYCDSLHNIICKEITL</sequence>
<dbReference type="EMBL" id="BAAFRS010000002">
    <property type="protein sequence ID" value="GAB1218700.1"/>
    <property type="molecule type" value="Genomic_DNA"/>
</dbReference>
<keyword evidence="2" id="KW-1185">Reference proteome</keyword>
<name>A0ABQ0D771_9EUKA</name>
<gene>
    <name evidence="1" type="ORF">ENUP19_0002G0059</name>
</gene>
<organism evidence="1 2">
    <name type="scientific">Entamoeba nuttalli</name>
    <dbReference type="NCBI Taxonomy" id="412467"/>
    <lineage>
        <taxon>Eukaryota</taxon>
        <taxon>Amoebozoa</taxon>
        <taxon>Evosea</taxon>
        <taxon>Archamoebae</taxon>
        <taxon>Mastigamoebida</taxon>
        <taxon>Entamoebidae</taxon>
        <taxon>Entamoeba</taxon>
    </lineage>
</organism>
<evidence type="ECO:0000313" key="1">
    <source>
        <dbReference type="EMBL" id="GAB1218700.1"/>
    </source>
</evidence>